<dbReference type="InterPro" id="IPR001932">
    <property type="entry name" value="PPM-type_phosphatase-like_dom"/>
</dbReference>
<accession>A0A6I6MNL8</accession>
<dbReference type="InterPro" id="IPR036457">
    <property type="entry name" value="PPM-type-like_dom_sf"/>
</dbReference>
<organism evidence="3 4">
    <name type="scientific">Terricaulis silvestris</name>
    <dbReference type="NCBI Taxonomy" id="2686094"/>
    <lineage>
        <taxon>Bacteria</taxon>
        <taxon>Pseudomonadati</taxon>
        <taxon>Pseudomonadota</taxon>
        <taxon>Alphaproteobacteria</taxon>
        <taxon>Caulobacterales</taxon>
        <taxon>Caulobacteraceae</taxon>
        <taxon>Terricaulis</taxon>
    </lineage>
</organism>
<feature type="compositionally biased region" description="Low complexity" evidence="1">
    <location>
        <begin position="132"/>
        <end position="143"/>
    </location>
</feature>
<dbReference type="RefSeq" id="WP_158766544.1">
    <property type="nucleotide sequence ID" value="NZ_CP047045.1"/>
</dbReference>
<name>A0A6I6MNL8_9CAUL</name>
<feature type="region of interest" description="Disordered" evidence="1">
    <location>
        <begin position="132"/>
        <end position="161"/>
    </location>
</feature>
<protein>
    <recommendedName>
        <fullName evidence="2">PPM-type phosphatase domain-containing protein</fullName>
    </recommendedName>
</protein>
<evidence type="ECO:0000259" key="2">
    <source>
        <dbReference type="Pfam" id="PF13672"/>
    </source>
</evidence>
<dbReference type="Pfam" id="PF13672">
    <property type="entry name" value="PP2C_2"/>
    <property type="match status" value="1"/>
</dbReference>
<evidence type="ECO:0000313" key="4">
    <source>
        <dbReference type="Proteomes" id="UP000431269"/>
    </source>
</evidence>
<dbReference type="Gene3D" id="3.60.40.10">
    <property type="entry name" value="PPM-type phosphatase domain"/>
    <property type="match status" value="1"/>
</dbReference>
<dbReference type="KEGG" id="tsv:DSM104635_02552"/>
<dbReference type="SUPFAM" id="SSF81606">
    <property type="entry name" value="PP2C-like"/>
    <property type="match status" value="1"/>
</dbReference>
<feature type="compositionally biased region" description="Basic and acidic residues" evidence="1">
    <location>
        <begin position="144"/>
        <end position="158"/>
    </location>
</feature>
<evidence type="ECO:0000256" key="1">
    <source>
        <dbReference type="SAM" id="MobiDB-lite"/>
    </source>
</evidence>
<dbReference type="EMBL" id="CP047045">
    <property type="protein sequence ID" value="QGZ95701.1"/>
    <property type="molecule type" value="Genomic_DNA"/>
</dbReference>
<gene>
    <name evidence="3" type="ORF">DSM104635_02552</name>
</gene>
<feature type="domain" description="PPM-type phosphatase" evidence="2">
    <location>
        <begin position="28"/>
        <end position="231"/>
    </location>
</feature>
<dbReference type="Proteomes" id="UP000431269">
    <property type="component" value="Chromosome"/>
</dbReference>
<dbReference type="AlphaFoldDB" id="A0A6I6MNL8"/>
<proteinExistence type="predicted"/>
<sequence>MLTLIEAISLAGDRNKQNDDVAGAFGSFAWVIDGATDLVSPPISPWASDAAWIAYQLHDEFNRNAPHTEVSAHRIRSLIWQASVQAKMAFDKFGGADERWKSPTASVLAVGETGDGLIGLDLGDCRCFASDSDGGAHSAGSRDSGTDDERERAREASKRAGSAALLRDPDTMTMLRSVRAQHNLSGGHYWVFGLQSECADHARVWTLPLKRPAHVLLCTDGFSALVDRYKVYDAGGLVKAALDKGLQELGRELRAIETADAGGAKHPRFKSSDDATALLLRLT</sequence>
<reference evidence="4" key="1">
    <citation type="submission" date="2019-12" db="EMBL/GenBank/DDBJ databases">
        <title>Complete genome of Terracaulis silvestris 0127_4.</title>
        <authorList>
            <person name="Vieira S."/>
            <person name="Riedel T."/>
            <person name="Sproer C."/>
            <person name="Pascual J."/>
            <person name="Boedeker C."/>
            <person name="Overmann J."/>
        </authorList>
    </citation>
    <scope>NUCLEOTIDE SEQUENCE [LARGE SCALE GENOMIC DNA]</scope>
    <source>
        <strain evidence="4">0127_4</strain>
    </source>
</reference>
<keyword evidence="4" id="KW-1185">Reference proteome</keyword>
<evidence type="ECO:0000313" key="3">
    <source>
        <dbReference type="EMBL" id="QGZ95701.1"/>
    </source>
</evidence>